<organism evidence="2 3">
    <name type="scientific">Candolleomyces eurysporus</name>
    <dbReference type="NCBI Taxonomy" id="2828524"/>
    <lineage>
        <taxon>Eukaryota</taxon>
        <taxon>Fungi</taxon>
        <taxon>Dikarya</taxon>
        <taxon>Basidiomycota</taxon>
        <taxon>Agaricomycotina</taxon>
        <taxon>Agaricomycetes</taxon>
        <taxon>Agaricomycetidae</taxon>
        <taxon>Agaricales</taxon>
        <taxon>Agaricineae</taxon>
        <taxon>Psathyrellaceae</taxon>
        <taxon>Candolleomyces</taxon>
    </lineage>
</organism>
<name>A0A9W8MFQ0_9AGAR</name>
<feature type="region of interest" description="Disordered" evidence="1">
    <location>
        <begin position="135"/>
        <end position="154"/>
    </location>
</feature>
<dbReference type="EMBL" id="JANBPK010000939">
    <property type="protein sequence ID" value="KAJ2928147.1"/>
    <property type="molecule type" value="Genomic_DNA"/>
</dbReference>
<dbReference type="InterPro" id="IPR006966">
    <property type="entry name" value="Peroxin-3"/>
</dbReference>
<dbReference type="GO" id="GO:0030674">
    <property type="term" value="F:protein-macromolecule adaptor activity"/>
    <property type="evidence" value="ECO:0007669"/>
    <property type="project" value="TreeGrafter"/>
</dbReference>
<feature type="compositionally biased region" description="Low complexity" evidence="1">
    <location>
        <begin position="144"/>
        <end position="154"/>
    </location>
</feature>
<comment type="caution">
    <text evidence="2">The sequence shown here is derived from an EMBL/GenBank/DDBJ whole genome shotgun (WGS) entry which is preliminary data.</text>
</comment>
<dbReference type="GO" id="GO:0045046">
    <property type="term" value="P:protein import into peroxisome membrane"/>
    <property type="evidence" value="ECO:0007669"/>
    <property type="project" value="TreeGrafter"/>
</dbReference>
<feature type="non-terminal residue" evidence="2">
    <location>
        <position position="225"/>
    </location>
</feature>
<evidence type="ECO:0000256" key="1">
    <source>
        <dbReference type="SAM" id="MobiDB-lite"/>
    </source>
</evidence>
<dbReference type="PANTHER" id="PTHR28080">
    <property type="entry name" value="PEROXISOMAL BIOGENESIS FACTOR 3"/>
    <property type="match status" value="1"/>
</dbReference>
<evidence type="ECO:0000313" key="3">
    <source>
        <dbReference type="Proteomes" id="UP001140091"/>
    </source>
</evidence>
<protein>
    <submittedName>
        <fullName evidence="2">Uncharacterized protein</fullName>
    </submittedName>
</protein>
<dbReference type="AlphaFoldDB" id="A0A9W8MFQ0"/>
<evidence type="ECO:0000313" key="2">
    <source>
        <dbReference type="EMBL" id="KAJ2928147.1"/>
    </source>
</evidence>
<gene>
    <name evidence="2" type="ORF">H1R20_g8963</name>
</gene>
<keyword evidence="3" id="KW-1185">Reference proteome</keyword>
<reference evidence="2" key="1">
    <citation type="submission" date="2022-06" db="EMBL/GenBank/DDBJ databases">
        <title>Genome Sequence of Candolleomyces eurysporus.</title>
        <authorList>
            <person name="Buettner E."/>
        </authorList>
    </citation>
    <scope>NUCLEOTIDE SEQUENCE</scope>
    <source>
        <strain evidence="2">VTCC 930004</strain>
    </source>
</reference>
<dbReference type="GO" id="GO:0005778">
    <property type="term" value="C:peroxisomal membrane"/>
    <property type="evidence" value="ECO:0007669"/>
    <property type="project" value="InterPro"/>
</dbReference>
<dbReference type="Pfam" id="PF04882">
    <property type="entry name" value="Peroxin-3"/>
    <property type="match status" value="1"/>
</dbReference>
<sequence length="225" mass="23586">MPLIPSRQTLTKSAGFVGGMYLAHTYIRDRLEDVKQKMEVEVQARENLKRRFHQTHDTTSYTILALLPTLSSQILDQMNVEELTRELQSRSSNAKRSAVLPAPAPAPQPGPSTQTPLPPSASPSLASSIELVVQPAEAGASAEPPSTSSSLTSSSFLLTSPVTTEDMSASIQSFSSDLLNSTTSGGSSSASEDASAALVPPAGGLQAPVALPHKLNVLPSLLLLG</sequence>
<feature type="region of interest" description="Disordered" evidence="1">
    <location>
        <begin position="87"/>
        <end position="125"/>
    </location>
</feature>
<proteinExistence type="predicted"/>
<dbReference type="OrthoDB" id="45930at2759"/>
<feature type="compositionally biased region" description="Pro residues" evidence="1">
    <location>
        <begin position="102"/>
        <end position="121"/>
    </location>
</feature>
<dbReference type="Proteomes" id="UP001140091">
    <property type="component" value="Unassembled WGS sequence"/>
</dbReference>
<dbReference type="PANTHER" id="PTHR28080:SF1">
    <property type="entry name" value="PEROXISOMAL BIOGENESIS FACTOR 3"/>
    <property type="match status" value="1"/>
</dbReference>
<accession>A0A9W8MFQ0</accession>